<dbReference type="RefSeq" id="WP_069718016.1">
    <property type="nucleotide sequence ID" value="NZ_MJEH01000041.1"/>
</dbReference>
<dbReference type="CDD" id="cd04302">
    <property type="entry name" value="HAD_5NT"/>
    <property type="match status" value="1"/>
</dbReference>
<dbReference type="InterPro" id="IPR023214">
    <property type="entry name" value="HAD_sf"/>
</dbReference>
<gene>
    <name evidence="3" type="ORF">BFG57_17485</name>
</gene>
<dbReference type="SFLD" id="SFLDS00003">
    <property type="entry name" value="Haloacid_Dehalogenase"/>
    <property type="match status" value="1"/>
</dbReference>
<protein>
    <submittedName>
        <fullName evidence="3">Phosphoglycolate phosphatase</fullName>
    </submittedName>
</protein>
<dbReference type="SUPFAM" id="SSF56784">
    <property type="entry name" value="HAD-like"/>
    <property type="match status" value="1"/>
</dbReference>
<dbReference type="Gene3D" id="3.40.50.1000">
    <property type="entry name" value="HAD superfamily/HAD-like"/>
    <property type="match status" value="1"/>
</dbReference>
<proteinExistence type="predicted"/>
<dbReference type="InterPro" id="IPR036412">
    <property type="entry name" value="HAD-like_sf"/>
</dbReference>
<organism evidence="3 4">
    <name type="scientific">Bacillus solimangrovi</name>
    <dbReference type="NCBI Taxonomy" id="1305675"/>
    <lineage>
        <taxon>Bacteria</taxon>
        <taxon>Bacillati</taxon>
        <taxon>Bacillota</taxon>
        <taxon>Bacilli</taxon>
        <taxon>Bacillales</taxon>
        <taxon>Bacillaceae</taxon>
        <taxon>Bacillus</taxon>
    </lineage>
</organism>
<dbReference type="GO" id="GO:0005829">
    <property type="term" value="C:cytosol"/>
    <property type="evidence" value="ECO:0007669"/>
    <property type="project" value="TreeGrafter"/>
</dbReference>
<reference evidence="3 4" key="1">
    <citation type="submission" date="2016-08" db="EMBL/GenBank/DDBJ databases">
        <title>Genome of Bacillus solimangrovi GH2-4.</title>
        <authorList>
            <person name="Lim S."/>
            <person name="Kim B.-C."/>
        </authorList>
    </citation>
    <scope>NUCLEOTIDE SEQUENCE [LARGE SCALE GENOMIC DNA]</scope>
    <source>
        <strain evidence="3 4">GH2-4</strain>
    </source>
</reference>
<dbReference type="OrthoDB" id="9792518at2"/>
<keyword evidence="1" id="KW-0378">Hydrolase</keyword>
<dbReference type="GO" id="GO:0004713">
    <property type="term" value="F:protein tyrosine kinase activity"/>
    <property type="evidence" value="ECO:0007669"/>
    <property type="project" value="TreeGrafter"/>
</dbReference>
<dbReference type="Pfam" id="PF13419">
    <property type="entry name" value="HAD_2"/>
    <property type="match status" value="1"/>
</dbReference>
<dbReference type="GO" id="GO:0016787">
    <property type="term" value="F:hydrolase activity"/>
    <property type="evidence" value="ECO:0007669"/>
    <property type="project" value="UniProtKB-KW"/>
</dbReference>
<dbReference type="FunFam" id="3.40.50.1000:FF:000022">
    <property type="entry name" value="Phosphoglycolate phosphatase"/>
    <property type="match status" value="1"/>
</dbReference>
<dbReference type="InterPro" id="IPR023198">
    <property type="entry name" value="PGP-like_dom2"/>
</dbReference>
<keyword evidence="2" id="KW-0460">Magnesium</keyword>
<evidence type="ECO:0000313" key="3">
    <source>
        <dbReference type="EMBL" id="OEH91953.1"/>
    </source>
</evidence>
<dbReference type="PANTHER" id="PTHR43434">
    <property type="entry name" value="PHOSPHOGLYCOLATE PHOSPHATASE"/>
    <property type="match status" value="1"/>
</dbReference>
<evidence type="ECO:0000256" key="1">
    <source>
        <dbReference type="ARBA" id="ARBA00022801"/>
    </source>
</evidence>
<dbReference type="PANTHER" id="PTHR43434:SF20">
    <property type="entry name" value="5'-NUCLEOTIDASE"/>
    <property type="match status" value="1"/>
</dbReference>
<dbReference type="Gene3D" id="1.10.150.240">
    <property type="entry name" value="Putative phosphatase, domain 2"/>
    <property type="match status" value="1"/>
</dbReference>
<comment type="caution">
    <text evidence="3">The sequence shown here is derived from an EMBL/GenBank/DDBJ whole genome shotgun (WGS) entry which is preliminary data.</text>
</comment>
<accession>A0A1E5LD09</accession>
<evidence type="ECO:0000256" key="2">
    <source>
        <dbReference type="ARBA" id="ARBA00022842"/>
    </source>
</evidence>
<dbReference type="InterPro" id="IPR050155">
    <property type="entry name" value="HAD-like_hydrolase_sf"/>
</dbReference>
<name>A0A1E5LD09_9BACI</name>
<dbReference type="EMBL" id="MJEH01000041">
    <property type="protein sequence ID" value="OEH91953.1"/>
    <property type="molecule type" value="Genomic_DNA"/>
</dbReference>
<evidence type="ECO:0000313" key="4">
    <source>
        <dbReference type="Proteomes" id="UP000095209"/>
    </source>
</evidence>
<keyword evidence="4" id="KW-1185">Reference proteome</keyword>
<dbReference type="STRING" id="1305675.BFG57_17485"/>
<sequence>MSTYHNILFDLDGTISDPKEGIINSLQHALQKMGIEEVTEAKLLSFIGPPLQVSFKEIFSFTDAQVEQAIGYYREYFKERGLYENLLYDEMKELLSRLKNEGKRLFVATSKPTVFAVEIINMFELEGLFDGIVGSELDGRRINKAEVIEHVLVSNKLEKENCIMIGDRKHDIIGSNKQQIHSIAVTYGYGNKEELIEHNPTFIVNNVLELEEVILGTKMKLSYEV</sequence>
<dbReference type="AlphaFoldDB" id="A0A1E5LD09"/>
<dbReference type="SFLD" id="SFLDG01129">
    <property type="entry name" value="C1.5:_HAD__Beta-PGM__Phosphata"/>
    <property type="match status" value="1"/>
</dbReference>
<dbReference type="InterPro" id="IPR041492">
    <property type="entry name" value="HAD_2"/>
</dbReference>
<dbReference type="Proteomes" id="UP000095209">
    <property type="component" value="Unassembled WGS sequence"/>
</dbReference>